<dbReference type="SUPFAM" id="SSF103473">
    <property type="entry name" value="MFS general substrate transporter"/>
    <property type="match status" value="1"/>
</dbReference>
<feature type="transmembrane region" description="Helical" evidence="7">
    <location>
        <begin position="359"/>
        <end position="380"/>
    </location>
</feature>
<evidence type="ECO:0000256" key="5">
    <source>
        <dbReference type="ARBA" id="ARBA00022989"/>
    </source>
</evidence>
<evidence type="ECO:0000313" key="10">
    <source>
        <dbReference type="Proteomes" id="UP000250197"/>
    </source>
</evidence>
<name>A0A2Z2J2N9_CORST</name>
<dbReference type="InterPro" id="IPR005829">
    <property type="entry name" value="Sugar_transporter_CS"/>
</dbReference>
<feature type="transmembrane region" description="Helical" evidence="7">
    <location>
        <begin position="75"/>
        <end position="96"/>
    </location>
</feature>
<dbReference type="InterPro" id="IPR020846">
    <property type="entry name" value="MFS_dom"/>
</dbReference>
<dbReference type="Gene3D" id="1.20.1250.20">
    <property type="entry name" value="MFS general substrate transporter like domains"/>
    <property type="match status" value="1"/>
</dbReference>
<dbReference type="InterPro" id="IPR050171">
    <property type="entry name" value="MFS_Transporters"/>
</dbReference>
<keyword evidence="2" id="KW-0813">Transport</keyword>
<dbReference type="GO" id="GO:0005886">
    <property type="term" value="C:plasma membrane"/>
    <property type="evidence" value="ECO:0007669"/>
    <property type="project" value="UniProtKB-SubCell"/>
</dbReference>
<accession>A0A2Z2J2N9</accession>
<dbReference type="PANTHER" id="PTHR23517:SF3">
    <property type="entry name" value="INTEGRAL MEMBRANE TRANSPORT PROTEIN"/>
    <property type="match status" value="1"/>
</dbReference>
<feature type="transmembrane region" description="Helical" evidence="7">
    <location>
        <begin position="240"/>
        <end position="259"/>
    </location>
</feature>
<evidence type="ECO:0000256" key="1">
    <source>
        <dbReference type="ARBA" id="ARBA00004651"/>
    </source>
</evidence>
<sequence>MLRSDWFRVALGMFLVAFGANFFAPMVVVYQLKAGLSFSQSTFLFGVYALGLMAALFLGGPLSDSLGRKTMMRPAVVCTLVGSLVLMLGNSGSFLALLTGRLIIGSAVGLAMSSGAAWLKELSPSVVAGARRSSISLSLGFSLAPGFCGLLAEFAPAPTLLPFLAPVSLAILIIPLVWTTPADHCLSAQAAATHAAHQVWAPRSIFNRHFLPVAVYAPWVFGTATTGLVFMPALLSEHSMHPVLLTGAIAFLTMGTGVATQRLAGRFHFTAAHGMFLAAIGMALCLLLATQRSESWALRLLPLIAIVMGSAYGITMLTGLAQTQSLADPKELGAATGVFYSLTYLGFFAPFILSKLGPAVGYSATFMCGVVIALLTTVWLRELGRGKRD</sequence>
<evidence type="ECO:0000256" key="3">
    <source>
        <dbReference type="ARBA" id="ARBA00022475"/>
    </source>
</evidence>
<dbReference type="Proteomes" id="UP000250197">
    <property type="component" value="Chromosome"/>
</dbReference>
<dbReference type="InterPro" id="IPR036259">
    <property type="entry name" value="MFS_trans_sf"/>
</dbReference>
<feature type="transmembrane region" description="Helical" evidence="7">
    <location>
        <begin position="42"/>
        <end position="63"/>
    </location>
</feature>
<feature type="transmembrane region" description="Helical" evidence="7">
    <location>
        <begin position="7"/>
        <end position="30"/>
    </location>
</feature>
<keyword evidence="3" id="KW-1003">Cell membrane</keyword>
<evidence type="ECO:0000256" key="2">
    <source>
        <dbReference type="ARBA" id="ARBA00022448"/>
    </source>
</evidence>
<proteinExistence type="predicted"/>
<feature type="domain" description="Major facilitator superfamily (MFS) profile" evidence="8">
    <location>
        <begin position="5"/>
        <end position="388"/>
    </location>
</feature>
<feature type="transmembrane region" description="Helical" evidence="7">
    <location>
        <begin position="160"/>
        <end position="178"/>
    </location>
</feature>
<keyword evidence="6 7" id="KW-0472">Membrane</keyword>
<keyword evidence="4 7" id="KW-0812">Transmembrane</keyword>
<evidence type="ECO:0000256" key="6">
    <source>
        <dbReference type="ARBA" id="ARBA00023136"/>
    </source>
</evidence>
<organism evidence="9 10">
    <name type="scientific">Corynebacterium striatum</name>
    <dbReference type="NCBI Taxonomy" id="43770"/>
    <lineage>
        <taxon>Bacteria</taxon>
        <taxon>Bacillati</taxon>
        <taxon>Actinomycetota</taxon>
        <taxon>Actinomycetes</taxon>
        <taxon>Mycobacteriales</taxon>
        <taxon>Corynebacteriaceae</taxon>
        <taxon>Corynebacterium</taxon>
    </lineage>
</organism>
<evidence type="ECO:0000259" key="8">
    <source>
        <dbReference type="PROSITE" id="PS50850"/>
    </source>
</evidence>
<dbReference type="PROSITE" id="PS50850">
    <property type="entry name" value="MFS"/>
    <property type="match status" value="1"/>
</dbReference>
<feature type="transmembrane region" description="Helical" evidence="7">
    <location>
        <begin position="332"/>
        <end position="353"/>
    </location>
</feature>
<protein>
    <submittedName>
        <fullName evidence="9">MFS transporter</fullName>
    </submittedName>
</protein>
<feature type="transmembrane region" description="Helical" evidence="7">
    <location>
        <begin position="213"/>
        <end position="234"/>
    </location>
</feature>
<dbReference type="InterPro" id="IPR011701">
    <property type="entry name" value="MFS"/>
</dbReference>
<keyword evidence="5 7" id="KW-1133">Transmembrane helix</keyword>
<feature type="transmembrane region" description="Helical" evidence="7">
    <location>
        <begin position="271"/>
        <end position="290"/>
    </location>
</feature>
<feature type="transmembrane region" description="Helical" evidence="7">
    <location>
        <begin position="296"/>
        <end position="320"/>
    </location>
</feature>
<dbReference type="GO" id="GO:0022857">
    <property type="term" value="F:transmembrane transporter activity"/>
    <property type="evidence" value="ECO:0007669"/>
    <property type="project" value="InterPro"/>
</dbReference>
<evidence type="ECO:0000313" key="9">
    <source>
        <dbReference type="EMBL" id="ART20904.1"/>
    </source>
</evidence>
<comment type="subcellular location">
    <subcellularLocation>
        <location evidence="1">Cell membrane</location>
        <topology evidence="1">Multi-pass membrane protein</topology>
    </subcellularLocation>
</comment>
<dbReference type="EMBL" id="CP021252">
    <property type="protein sequence ID" value="ART20904.1"/>
    <property type="molecule type" value="Genomic_DNA"/>
</dbReference>
<feature type="transmembrane region" description="Helical" evidence="7">
    <location>
        <begin position="134"/>
        <end position="154"/>
    </location>
</feature>
<reference evidence="9 10" key="1">
    <citation type="submission" date="2017-05" db="EMBL/GenBank/DDBJ databases">
        <title>Complete genome sequence of Corynebacterium striatum KC-Na-1 isolated from Neophocaena asiaeorientalis in Korea.</title>
        <authorList>
            <person name="Kim J.H."/>
            <person name="Lee K."/>
        </authorList>
    </citation>
    <scope>NUCLEOTIDE SEQUENCE [LARGE SCALE GENOMIC DNA]</scope>
    <source>
        <strain evidence="9 10">KC-Na-01</strain>
    </source>
</reference>
<evidence type="ECO:0000256" key="4">
    <source>
        <dbReference type="ARBA" id="ARBA00022692"/>
    </source>
</evidence>
<dbReference type="AlphaFoldDB" id="A0A2Z2J2N9"/>
<evidence type="ECO:0000256" key="7">
    <source>
        <dbReference type="SAM" id="Phobius"/>
    </source>
</evidence>
<dbReference type="KEGG" id="cstr:CBE89_04900"/>
<dbReference type="PANTHER" id="PTHR23517">
    <property type="entry name" value="RESISTANCE PROTEIN MDTM, PUTATIVE-RELATED-RELATED"/>
    <property type="match status" value="1"/>
</dbReference>
<dbReference type="Pfam" id="PF07690">
    <property type="entry name" value="MFS_1"/>
    <property type="match status" value="1"/>
</dbReference>
<dbReference type="PROSITE" id="PS00216">
    <property type="entry name" value="SUGAR_TRANSPORT_1"/>
    <property type="match status" value="1"/>
</dbReference>
<dbReference type="RefSeq" id="WP_086891029.1">
    <property type="nucleotide sequence ID" value="NZ_CP021252.1"/>
</dbReference>
<gene>
    <name evidence="9" type="ORF">CBE89_04900</name>
</gene>